<dbReference type="Pfam" id="PF00586">
    <property type="entry name" value="AIRS"/>
    <property type="match status" value="1"/>
</dbReference>
<organism evidence="17 18">
    <name type="scientific">Solanum verrucosum</name>
    <dbReference type="NCBI Taxonomy" id="315347"/>
    <lineage>
        <taxon>Eukaryota</taxon>
        <taxon>Viridiplantae</taxon>
        <taxon>Streptophyta</taxon>
        <taxon>Embryophyta</taxon>
        <taxon>Tracheophyta</taxon>
        <taxon>Spermatophyta</taxon>
        <taxon>Magnoliopsida</taxon>
        <taxon>eudicotyledons</taxon>
        <taxon>Gunneridae</taxon>
        <taxon>Pentapetalae</taxon>
        <taxon>asterids</taxon>
        <taxon>lamiids</taxon>
        <taxon>Solanales</taxon>
        <taxon>Solanaceae</taxon>
        <taxon>Solanoideae</taxon>
        <taxon>Solaneae</taxon>
        <taxon>Solanum</taxon>
    </lineage>
</organism>
<keyword evidence="6" id="KW-0963">Cytoplasm</keyword>
<dbReference type="PANTHER" id="PTHR10520">
    <property type="entry name" value="TRIFUNCTIONAL PURINE BIOSYNTHETIC PROTEIN ADENOSINE-3-RELATED"/>
    <property type="match status" value="1"/>
</dbReference>
<dbReference type="InterPro" id="IPR016188">
    <property type="entry name" value="PurM-like_N"/>
</dbReference>
<evidence type="ECO:0000256" key="4">
    <source>
        <dbReference type="ARBA" id="ARBA00013047"/>
    </source>
</evidence>
<evidence type="ECO:0000256" key="13">
    <source>
        <dbReference type="ARBA" id="ARBA00033093"/>
    </source>
</evidence>
<evidence type="ECO:0000256" key="1">
    <source>
        <dbReference type="ARBA" id="ARBA00004496"/>
    </source>
</evidence>
<evidence type="ECO:0000256" key="10">
    <source>
        <dbReference type="ARBA" id="ARBA00022840"/>
    </source>
</evidence>
<dbReference type="SUPFAM" id="SSF56042">
    <property type="entry name" value="PurM C-terminal domain-like"/>
    <property type="match status" value="1"/>
</dbReference>
<dbReference type="Gene3D" id="3.90.650.10">
    <property type="entry name" value="PurM-like C-terminal domain"/>
    <property type="match status" value="1"/>
</dbReference>
<evidence type="ECO:0000256" key="8">
    <source>
        <dbReference type="ARBA" id="ARBA00022741"/>
    </source>
</evidence>
<keyword evidence="7" id="KW-0436">Ligase</keyword>
<reference evidence="17" key="1">
    <citation type="submission" date="2023-08" db="EMBL/GenBank/DDBJ databases">
        <title>A de novo genome assembly of Solanum verrucosum Schlechtendal, a Mexican diploid species geographically isolated from the other diploid A-genome species in potato relatives.</title>
        <authorList>
            <person name="Hosaka K."/>
        </authorList>
    </citation>
    <scope>NUCLEOTIDE SEQUENCE</scope>
    <source>
        <tissue evidence="17">Young leaves</tissue>
    </source>
</reference>
<dbReference type="GO" id="GO:0004637">
    <property type="term" value="F:phosphoribosylamine-glycine ligase activity"/>
    <property type="evidence" value="ECO:0007669"/>
    <property type="project" value="TreeGrafter"/>
</dbReference>
<proteinExistence type="inferred from homology"/>
<dbReference type="Proteomes" id="UP001234989">
    <property type="component" value="Chromosome 11"/>
</dbReference>
<comment type="subcellular location">
    <subcellularLocation>
        <location evidence="1">Cytoplasm</location>
    </subcellularLocation>
</comment>
<dbReference type="GO" id="GO:0004641">
    <property type="term" value="F:phosphoribosylformylglycinamidine cyclo-ligase activity"/>
    <property type="evidence" value="ECO:0007669"/>
    <property type="project" value="UniProtKB-EC"/>
</dbReference>
<keyword evidence="8" id="KW-0547">Nucleotide-binding</keyword>
<evidence type="ECO:0000256" key="11">
    <source>
        <dbReference type="ARBA" id="ARBA00031908"/>
    </source>
</evidence>
<evidence type="ECO:0000259" key="15">
    <source>
        <dbReference type="Pfam" id="PF00586"/>
    </source>
</evidence>
<dbReference type="NCBIfam" id="TIGR00878">
    <property type="entry name" value="purM"/>
    <property type="match status" value="1"/>
</dbReference>
<dbReference type="GO" id="GO:0006189">
    <property type="term" value="P:'de novo' IMP biosynthetic process"/>
    <property type="evidence" value="ECO:0007669"/>
    <property type="project" value="InterPro"/>
</dbReference>
<dbReference type="EMBL" id="CP133622">
    <property type="protein sequence ID" value="WMV54223.1"/>
    <property type="molecule type" value="Genomic_DNA"/>
</dbReference>
<evidence type="ECO:0000256" key="6">
    <source>
        <dbReference type="ARBA" id="ARBA00022490"/>
    </source>
</evidence>
<dbReference type="AlphaFoldDB" id="A0AAF0UZR9"/>
<name>A0AAF0UZR9_SOLVR</name>
<keyword evidence="10" id="KW-0067">ATP-binding</keyword>
<evidence type="ECO:0000256" key="2">
    <source>
        <dbReference type="ARBA" id="ARBA00004686"/>
    </source>
</evidence>
<dbReference type="FunFam" id="3.90.650.10:FF:000011">
    <property type="entry name" value="Phosphoribosylformylglycinamidine cyclo-ligase"/>
    <property type="match status" value="1"/>
</dbReference>
<keyword evidence="18" id="KW-1185">Reference proteome</keyword>
<dbReference type="SUPFAM" id="SSF55326">
    <property type="entry name" value="PurM N-terminal domain-like"/>
    <property type="match status" value="1"/>
</dbReference>
<protein>
    <recommendedName>
        <fullName evidence="5">Phosphoribosylformylglycinamidine cyclo-ligase</fullName>
        <ecNumber evidence="4">6.3.3.1</ecNumber>
    </recommendedName>
    <alternativeName>
        <fullName evidence="12">AIR synthase</fullName>
    </alternativeName>
    <alternativeName>
        <fullName evidence="13">AIRS</fullName>
    </alternativeName>
    <alternativeName>
        <fullName evidence="11">Phosphoribosyl-aminoimidazole synthetase</fullName>
    </alternativeName>
</protein>
<evidence type="ECO:0000256" key="9">
    <source>
        <dbReference type="ARBA" id="ARBA00022755"/>
    </source>
</evidence>
<evidence type="ECO:0000256" key="5">
    <source>
        <dbReference type="ARBA" id="ARBA00020367"/>
    </source>
</evidence>
<comment type="similarity">
    <text evidence="3">Belongs to the AIR synthase family.</text>
</comment>
<comment type="pathway">
    <text evidence="2">Purine metabolism; IMP biosynthesis via de novo pathway; 5-amino-1-(5-phospho-D-ribosyl)imidazole from N(2)-formyl-N(1)-(5-phospho-D-ribosyl)glycinamide: step 2/2.</text>
</comment>
<evidence type="ECO:0000259" key="16">
    <source>
        <dbReference type="Pfam" id="PF02769"/>
    </source>
</evidence>
<feature type="domain" description="PurM-like N-terminal" evidence="15">
    <location>
        <begin position="96"/>
        <end position="178"/>
    </location>
</feature>
<evidence type="ECO:0000256" key="7">
    <source>
        <dbReference type="ARBA" id="ARBA00022598"/>
    </source>
</evidence>
<feature type="domain" description="PurM-like C-terminal" evidence="16">
    <location>
        <begin position="192"/>
        <end position="360"/>
    </location>
</feature>
<evidence type="ECO:0000256" key="12">
    <source>
        <dbReference type="ARBA" id="ARBA00032931"/>
    </source>
</evidence>
<dbReference type="InterPro" id="IPR004733">
    <property type="entry name" value="PurM_cligase"/>
</dbReference>
<dbReference type="InterPro" id="IPR010918">
    <property type="entry name" value="PurM-like_C_dom"/>
</dbReference>
<keyword evidence="9" id="KW-0658">Purine biosynthesis</keyword>
<gene>
    <name evidence="17" type="ORF">MTR67_047608</name>
</gene>
<evidence type="ECO:0000313" key="18">
    <source>
        <dbReference type="Proteomes" id="UP001234989"/>
    </source>
</evidence>
<evidence type="ECO:0000256" key="14">
    <source>
        <dbReference type="ARBA" id="ARBA00049057"/>
    </source>
</evidence>
<dbReference type="CDD" id="cd02196">
    <property type="entry name" value="PurM"/>
    <property type="match status" value="1"/>
</dbReference>
<dbReference type="GO" id="GO:0046084">
    <property type="term" value="P:adenine biosynthetic process"/>
    <property type="evidence" value="ECO:0007669"/>
    <property type="project" value="TreeGrafter"/>
</dbReference>
<comment type="catalytic activity">
    <reaction evidence="14">
        <text>2-formamido-N(1)-(5-O-phospho-beta-D-ribosyl)acetamidine + ATP = 5-amino-1-(5-phospho-beta-D-ribosyl)imidazole + ADP + phosphate + H(+)</text>
        <dbReference type="Rhea" id="RHEA:23032"/>
        <dbReference type="ChEBI" id="CHEBI:15378"/>
        <dbReference type="ChEBI" id="CHEBI:30616"/>
        <dbReference type="ChEBI" id="CHEBI:43474"/>
        <dbReference type="ChEBI" id="CHEBI:137981"/>
        <dbReference type="ChEBI" id="CHEBI:147287"/>
        <dbReference type="ChEBI" id="CHEBI:456216"/>
        <dbReference type="EC" id="6.3.3.1"/>
    </reaction>
</comment>
<dbReference type="EC" id="6.3.3.1" evidence="4"/>
<evidence type="ECO:0000313" key="17">
    <source>
        <dbReference type="EMBL" id="WMV54223.1"/>
    </source>
</evidence>
<dbReference type="GO" id="GO:0005829">
    <property type="term" value="C:cytosol"/>
    <property type="evidence" value="ECO:0007669"/>
    <property type="project" value="TreeGrafter"/>
</dbReference>
<dbReference type="PANTHER" id="PTHR10520:SF12">
    <property type="entry name" value="TRIFUNCTIONAL PURINE BIOSYNTHETIC PROTEIN ADENOSINE-3"/>
    <property type="match status" value="1"/>
</dbReference>
<dbReference type="Pfam" id="PF02769">
    <property type="entry name" value="AIRS_C"/>
    <property type="match status" value="1"/>
</dbReference>
<evidence type="ECO:0000256" key="3">
    <source>
        <dbReference type="ARBA" id="ARBA00010280"/>
    </source>
</evidence>
<dbReference type="InterPro" id="IPR036676">
    <property type="entry name" value="PurM-like_C_sf"/>
</dbReference>
<dbReference type="Gene3D" id="3.30.1330.10">
    <property type="entry name" value="PurM-like, N-terminal domain"/>
    <property type="match status" value="1"/>
</dbReference>
<accession>A0AAF0UZR9</accession>
<dbReference type="GO" id="GO:0005524">
    <property type="term" value="F:ATP binding"/>
    <property type="evidence" value="ECO:0007669"/>
    <property type="project" value="UniProtKB-KW"/>
</dbReference>
<sequence length="377" mass="41000">MTMTMATANLQLYRCTSASPVYGLKRRSFCVPKLLPLCKERSITSKKLLPLCKERNITCSGIWGVEGLYTLGDAYFVSAPACEGTKFKLAVQNGIYDTIGRDLVAISVNGIVTSGAKPIFFHDFFATKHLKLDLADKVTQGIKYGCQQSDCHHLEFQMREIPNLCDGDCDLCGIAVGIMKKDSVIDGKSINAGDVLIGLPSNGVHSYGFSLVTSVLNESGLSLKDQLPGESITLGEALIAPTAIYVKQVLDIISKGGVKGIAHITGGLFTHNDIFNDNIPRLLPKGLEALIYEGSWTIPPVFKWIQEAGRIEDAEMMQTFDMGIGMVLVVSPEAADRILGEIQKTSIAYRIGEVVKDDGVRWSSEDINISMSPSIQE</sequence>
<dbReference type="InterPro" id="IPR036921">
    <property type="entry name" value="PurM-like_N_sf"/>
</dbReference>